<dbReference type="EMBL" id="JACAZI010000018">
    <property type="protein sequence ID" value="KAF7341327.1"/>
    <property type="molecule type" value="Genomic_DNA"/>
</dbReference>
<reference evidence="2" key="1">
    <citation type="submission" date="2020-05" db="EMBL/GenBank/DDBJ databases">
        <title>Mycena genomes resolve the evolution of fungal bioluminescence.</title>
        <authorList>
            <person name="Tsai I.J."/>
        </authorList>
    </citation>
    <scope>NUCLEOTIDE SEQUENCE</scope>
    <source>
        <strain evidence="2">CCC161011</strain>
    </source>
</reference>
<protein>
    <submittedName>
        <fullName evidence="2">Uncharacterized protein</fullName>
    </submittedName>
</protein>
<name>A0A8H6XHT7_9AGAR</name>
<evidence type="ECO:0000313" key="3">
    <source>
        <dbReference type="Proteomes" id="UP000620124"/>
    </source>
</evidence>
<comment type="caution">
    <text evidence="2">The sequence shown here is derived from an EMBL/GenBank/DDBJ whole genome shotgun (WGS) entry which is preliminary data.</text>
</comment>
<feature type="compositionally biased region" description="Low complexity" evidence="1">
    <location>
        <begin position="199"/>
        <end position="213"/>
    </location>
</feature>
<evidence type="ECO:0000313" key="2">
    <source>
        <dbReference type="EMBL" id="KAF7341327.1"/>
    </source>
</evidence>
<feature type="compositionally biased region" description="Polar residues" evidence="1">
    <location>
        <begin position="160"/>
        <end position="176"/>
    </location>
</feature>
<feature type="compositionally biased region" description="Polar residues" evidence="1">
    <location>
        <begin position="217"/>
        <end position="229"/>
    </location>
</feature>
<gene>
    <name evidence="2" type="ORF">MVEN_01869100</name>
</gene>
<sequence length="250" mass="27394">MFNDDNDAPGRYCHAECTWGTNHRGVGSGTGHDSGTQIDIIVVDTAFEDPPDWREQDSSVWKEHLQRDEHHEIDYDFHSCGGSSTWSHSIRENHDSGGLPLDLRGQINSLEDVTMSWSGTAPQPSRSRHSPSTFSSSNQTLDHNFLSPYPGVSGHRRSPSDTSSGTFMRSGRSLSSAEPAPPINGYPQYEESAYNDRNGSGSPSWSSVSSEGASADRSPNLSPQSNSSYLPYVDGSTEKSNRYLQAGRHK</sequence>
<evidence type="ECO:0000256" key="1">
    <source>
        <dbReference type="SAM" id="MobiDB-lite"/>
    </source>
</evidence>
<feature type="region of interest" description="Disordered" evidence="1">
    <location>
        <begin position="116"/>
        <end position="250"/>
    </location>
</feature>
<dbReference type="Proteomes" id="UP000620124">
    <property type="component" value="Unassembled WGS sequence"/>
</dbReference>
<accession>A0A8H6XHT7</accession>
<keyword evidence="3" id="KW-1185">Reference proteome</keyword>
<dbReference type="AlphaFoldDB" id="A0A8H6XHT7"/>
<proteinExistence type="predicted"/>
<organism evidence="2 3">
    <name type="scientific">Mycena venus</name>
    <dbReference type="NCBI Taxonomy" id="2733690"/>
    <lineage>
        <taxon>Eukaryota</taxon>
        <taxon>Fungi</taxon>
        <taxon>Dikarya</taxon>
        <taxon>Basidiomycota</taxon>
        <taxon>Agaricomycotina</taxon>
        <taxon>Agaricomycetes</taxon>
        <taxon>Agaricomycetidae</taxon>
        <taxon>Agaricales</taxon>
        <taxon>Marasmiineae</taxon>
        <taxon>Mycenaceae</taxon>
        <taxon>Mycena</taxon>
    </lineage>
</organism>